<keyword evidence="7" id="KW-1185">Reference proteome</keyword>
<feature type="transmembrane region" description="Helical" evidence="5">
    <location>
        <begin position="392"/>
        <end position="413"/>
    </location>
</feature>
<dbReference type="Proteomes" id="UP000030746">
    <property type="component" value="Unassembled WGS sequence"/>
</dbReference>
<dbReference type="EMBL" id="KB200129">
    <property type="protein sequence ID" value="ESP02784.1"/>
    <property type="molecule type" value="Genomic_DNA"/>
</dbReference>
<feature type="transmembrane region" description="Helical" evidence="5">
    <location>
        <begin position="77"/>
        <end position="97"/>
    </location>
</feature>
<dbReference type="GO" id="GO:0022857">
    <property type="term" value="F:transmembrane transporter activity"/>
    <property type="evidence" value="ECO:0007669"/>
    <property type="project" value="InterPro"/>
</dbReference>
<dbReference type="Pfam" id="PF07690">
    <property type="entry name" value="MFS_1"/>
    <property type="match status" value="1"/>
</dbReference>
<keyword evidence="2 5" id="KW-0812">Transmembrane</keyword>
<feature type="transmembrane region" description="Helical" evidence="5">
    <location>
        <begin position="331"/>
        <end position="350"/>
    </location>
</feature>
<dbReference type="CTD" id="20248269"/>
<sequence length="467" mass="51713">MDQGNWYTFLKYLGLVVGCIAKFTSGSLFVFSAYQNAIKETFNYTQTEVELLSSCLNLGLGTGFLPGMIFDKFGPHLTSGIGLIISGGSYFLIWSTTKSVKFYEPRSGLMAFYFYLAGFGSLFSYMAALNTNAINFPAKHRGKVISLLNAFFTGSPSVFVSIYYNVFSDGDYNIVKNQHYDKLMFFFAILFIVMNAMCIVCLHDLSKLQGPETKSAYTVENSTDSNHVQSGMDSAVNSIEGSKKNTEERKDDSIKFILLLKDPSFHLLAYTFMSAAILSLVNTNNLTVLTKSVGLNHFDNTLLLVMPIVNTIISFLIGPVSDKIKGKIPRLTLLVIGCVFFTASELVYVFFGTYLAGVICSVIITAFGIGTLWSLVPTIVSEMFGIRDFGRNWGLLLMLAGVAGLGGQAIFGFLYDSRVRSDNIYCYGKDCTIYGYILMAVLGLISIALSAILDIRQRYREKYNQIL</sequence>
<feature type="transmembrane region" description="Helical" evidence="5">
    <location>
        <begin position="109"/>
        <end position="132"/>
    </location>
</feature>
<organism evidence="6 7">
    <name type="scientific">Lottia gigantea</name>
    <name type="common">Giant owl limpet</name>
    <dbReference type="NCBI Taxonomy" id="225164"/>
    <lineage>
        <taxon>Eukaryota</taxon>
        <taxon>Metazoa</taxon>
        <taxon>Spiralia</taxon>
        <taxon>Lophotrochozoa</taxon>
        <taxon>Mollusca</taxon>
        <taxon>Gastropoda</taxon>
        <taxon>Patellogastropoda</taxon>
        <taxon>Lottioidea</taxon>
        <taxon>Lottiidae</taxon>
        <taxon>Lottia</taxon>
    </lineage>
</organism>
<dbReference type="GO" id="GO:0016020">
    <property type="term" value="C:membrane"/>
    <property type="evidence" value="ECO:0007669"/>
    <property type="project" value="UniProtKB-SubCell"/>
</dbReference>
<dbReference type="RefSeq" id="XP_009046254.1">
    <property type="nucleotide sequence ID" value="XM_009048006.1"/>
</dbReference>
<evidence type="ECO:0000256" key="3">
    <source>
        <dbReference type="ARBA" id="ARBA00022989"/>
    </source>
</evidence>
<dbReference type="Gene3D" id="1.20.1250.20">
    <property type="entry name" value="MFS general substrate transporter like domains"/>
    <property type="match status" value="1"/>
</dbReference>
<feature type="transmembrane region" description="Helical" evidence="5">
    <location>
        <begin position="12"/>
        <end position="31"/>
    </location>
</feature>
<feature type="transmembrane region" description="Helical" evidence="5">
    <location>
        <begin position="184"/>
        <end position="205"/>
    </location>
</feature>
<name>V4AFH3_LOTGI</name>
<reference evidence="6 7" key="1">
    <citation type="journal article" date="2013" name="Nature">
        <title>Insights into bilaterian evolution from three spiralian genomes.</title>
        <authorList>
            <person name="Simakov O."/>
            <person name="Marletaz F."/>
            <person name="Cho S.J."/>
            <person name="Edsinger-Gonzales E."/>
            <person name="Havlak P."/>
            <person name="Hellsten U."/>
            <person name="Kuo D.H."/>
            <person name="Larsson T."/>
            <person name="Lv J."/>
            <person name="Arendt D."/>
            <person name="Savage R."/>
            <person name="Osoegawa K."/>
            <person name="de Jong P."/>
            <person name="Grimwood J."/>
            <person name="Chapman J.A."/>
            <person name="Shapiro H."/>
            <person name="Aerts A."/>
            <person name="Otillar R.P."/>
            <person name="Terry A.Y."/>
            <person name="Boore J.L."/>
            <person name="Grigoriev I.V."/>
            <person name="Lindberg D.R."/>
            <person name="Seaver E.C."/>
            <person name="Weisblat D.A."/>
            <person name="Putnam N.H."/>
            <person name="Rokhsar D.S."/>
        </authorList>
    </citation>
    <scope>NUCLEOTIDE SEQUENCE [LARGE SCALE GENOMIC DNA]</scope>
</reference>
<dbReference type="PANTHER" id="PTHR21576">
    <property type="entry name" value="UNCHARACTERIZED NODULIN-LIKE PROTEIN"/>
    <property type="match status" value="1"/>
</dbReference>
<evidence type="ECO:0000256" key="4">
    <source>
        <dbReference type="ARBA" id="ARBA00023136"/>
    </source>
</evidence>
<evidence type="ECO:0000313" key="6">
    <source>
        <dbReference type="EMBL" id="ESP02784.1"/>
    </source>
</evidence>
<dbReference type="AlphaFoldDB" id="V4AFH3"/>
<evidence type="ECO:0000256" key="2">
    <source>
        <dbReference type="ARBA" id="ARBA00022692"/>
    </source>
</evidence>
<dbReference type="InterPro" id="IPR036259">
    <property type="entry name" value="MFS_trans_sf"/>
</dbReference>
<dbReference type="PANTHER" id="PTHR21576:SF158">
    <property type="entry name" value="RIBOSOMAL RNA-PROCESSING PROTEIN 12-LIKE CONSERVED DOMAIN-CONTAINING PROTEIN"/>
    <property type="match status" value="1"/>
</dbReference>
<evidence type="ECO:0000256" key="1">
    <source>
        <dbReference type="ARBA" id="ARBA00004141"/>
    </source>
</evidence>
<comment type="subcellular location">
    <subcellularLocation>
        <location evidence="1">Membrane</location>
        <topology evidence="1">Multi-pass membrane protein</topology>
    </subcellularLocation>
</comment>
<proteinExistence type="predicted"/>
<feature type="transmembrane region" description="Helical" evidence="5">
    <location>
        <begin position="433"/>
        <end position="453"/>
    </location>
</feature>
<evidence type="ECO:0008006" key="8">
    <source>
        <dbReference type="Google" id="ProtNLM"/>
    </source>
</evidence>
<keyword evidence="3 5" id="KW-1133">Transmembrane helix</keyword>
<dbReference type="OMA" id="PTMWWLA"/>
<dbReference type="GeneID" id="20248269"/>
<dbReference type="KEGG" id="lgi:LOTGIDRAFT_230330"/>
<feature type="transmembrane region" description="Helical" evidence="5">
    <location>
        <begin position="301"/>
        <end position="319"/>
    </location>
</feature>
<evidence type="ECO:0000256" key="5">
    <source>
        <dbReference type="SAM" id="Phobius"/>
    </source>
</evidence>
<feature type="transmembrane region" description="Helical" evidence="5">
    <location>
        <begin position="356"/>
        <end position="380"/>
    </location>
</feature>
<gene>
    <name evidence="6" type="ORF">LOTGIDRAFT_230330</name>
</gene>
<dbReference type="InterPro" id="IPR011701">
    <property type="entry name" value="MFS"/>
</dbReference>
<feature type="transmembrane region" description="Helical" evidence="5">
    <location>
        <begin position="144"/>
        <end position="164"/>
    </location>
</feature>
<accession>V4AFH3</accession>
<keyword evidence="4 5" id="KW-0472">Membrane</keyword>
<protein>
    <recommendedName>
        <fullName evidence="8">Major facilitator superfamily (MFS) profile domain-containing protein</fullName>
    </recommendedName>
</protein>
<dbReference type="SUPFAM" id="SSF103473">
    <property type="entry name" value="MFS general substrate transporter"/>
    <property type="match status" value="1"/>
</dbReference>
<dbReference type="OrthoDB" id="410267at2759"/>
<dbReference type="HOGENOM" id="CLU_621838_0_0_1"/>
<evidence type="ECO:0000313" key="7">
    <source>
        <dbReference type="Proteomes" id="UP000030746"/>
    </source>
</evidence>